<dbReference type="InterPro" id="IPR052165">
    <property type="entry name" value="Membrane_assoc_protease"/>
</dbReference>
<dbReference type="AlphaFoldDB" id="A0A939ER03"/>
<feature type="domain" description="NfeD-like C-terminal" evidence="6">
    <location>
        <begin position="97"/>
        <end position="150"/>
    </location>
</feature>
<proteinExistence type="predicted"/>
<evidence type="ECO:0000256" key="3">
    <source>
        <dbReference type="ARBA" id="ARBA00022989"/>
    </source>
</evidence>
<evidence type="ECO:0000313" key="7">
    <source>
        <dbReference type="EMBL" id="MBO0346992.1"/>
    </source>
</evidence>
<keyword evidence="2 5" id="KW-0812">Transmembrane</keyword>
<keyword evidence="3 5" id="KW-1133">Transmembrane helix</keyword>
<comment type="caution">
    <text evidence="7">The sequence shown here is derived from an EMBL/GenBank/DDBJ whole genome shotgun (WGS) entry which is preliminary data.</text>
</comment>
<accession>A0A939ER03</accession>
<evidence type="ECO:0000256" key="2">
    <source>
        <dbReference type="ARBA" id="ARBA00022692"/>
    </source>
</evidence>
<dbReference type="GO" id="GO:0005886">
    <property type="term" value="C:plasma membrane"/>
    <property type="evidence" value="ECO:0007669"/>
    <property type="project" value="TreeGrafter"/>
</dbReference>
<evidence type="ECO:0000313" key="8">
    <source>
        <dbReference type="Proteomes" id="UP000664779"/>
    </source>
</evidence>
<dbReference type="InterPro" id="IPR012340">
    <property type="entry name" value="NA-bd_OB-fold"/>
</dbReference>
<feature type="transmembrane region" description="Helical" evidence="5">
    <location>
        <begin position="35"/>
        <end position="53"/>
    </location>
</feature>
<dbReference type="PANTHER" id="PTHR33507:SF3">
    <property type="entry name" value="INNER MEMBRANE PROTEIN YBBJ"/>
    <property type="match status" value="1"/>
</dbReference>
<comment type="subcellular location">
    <subcellularLocation>
        <location evidence="1">Membrane</location>
        <topology evidence="1">Multi-pass membrane protein</topology>
    </subcellularLocation>
</comment>
<dbReference type="Pfam" id="PF01957">
    <property type="entry name" value="NfeD"/>
    <property type="match status" value="1"/>
</dbReference>
<sequence>MDSVILDQIRALGPWAWWVLGLLLLGLEIVAPGTLFLWFGIAAILVGAVALVIDMSWQVALILYVVLAFASFFLGRGLISRLKSEEGDPQLNKRGSRYIGRVFTLASPLHQGSGNLSIDDTVWRVSGPDLPAGVNVRVERIEGAHLVVAPVEDETASTN</sequence>
<dbReference type="Gene3D" id="2.40.50.140">
    <property type="entry name" value="Nucleic acid-binding proteins"/>
    <property type="match status" value="1"/>
</dbReference>
<keyword evidence="8" id="KW-1185">Reference proteome</keyword>
<dbReference type="EMBL" id="JAFLNF010000008">
    <property type="protein sequence ID" value="MBO0346992.1"/>
    <property type="molecule type" value="Genomic_DNA"/>
</dbReference>
<reference evidence="7" key="1">
    <citation type="submission" date="2021-03" db="EMBL/GenBank/DDBJ databases">
        <title>Roseibium sp. CAU 1637 isolated from Incheon.</title>
        <authorList>
            <person name="Kim W."/>
        </authorList>
    </citation>
    <scope>NUCLEOTIDE SEQUENCE</scope>
    <source>
        <strain evidence="7">CAU 1637</strain>
    </source>
</reference>
<evidence type="ECO:0000259" key="6">
    <source>
        <dbReference type="Pfam" id="PF01957"/>
    </source>
</evidence>
<gene>
    <name evidence="7" type="ORF">J0X15_17330</name>
</gene>
<name>A0A939ER03_9HYPH</name>
<organism evidence="7 8">
    <name type="scientific">Roseibium limicola</name>
    <dbReference type="NCBI Taxonomy" id="2816037"/>
    <lineage>
        <taxon>Bacteria</taxon>
        <taxon>Pseudomonadati</taxon>
        <taxon>Pseudomonadota</taxon>
        <taxon>Alphaproteobacteria</taxon>
        <taxon>Hyphomicrobiales</taxon>
        <taxon>Stappiaceae</taxon>
        <taxon>Roseibium</taxon>
    </lineage>
</organism>
<keyword evidence="4 5" id="KW-0472">Membrane</keyword>
<feature type="transmembrane region" description="Helical" evidence="5">
    <location>
        <begin position="12"/>
        <end position="30"/>
    </location>
</feature>
<dbReference type="InterPro" id="IPR002810">
    <property type="entry name" value="NfeD-like_C"/>
</dbReference>
<evidence type="ECO:0000256" key="4">
    <source>
        <dbReference type="ARBA" id="ARBA00023136"/>
    </source>
</evidence>
<dbReference type="Proteomes" id="UP000664779">
    <property type="component" value="Unassembled WGS sequence"/>
</dbReference>
<feature type="transmembrane region" description="Helical" evidence="5">
    <location>
        <begin position="59"/>
        <end position="79"/>
    </location>
</feature>
<evidence type="ECO:0000256" key="1">
    <source>
        <dbReference type="ARBA" id="ARBA00004141"/>
    </source>
</evidence>
<evidence type="ECO:0000256" key="5">
    <source>
        <dbReference type="SAM" id="Phobius"/>
    </source>
</evidence>
<dbReference type="RefSeq" id="WP_206943462.1">
    <property type="nucleotide sequence ID" value="NZ_JAFLNF010000008.1"/>
</dbReference>
<protein>
    <submittedName>
        <fullName evidence="7">NfeD family protein</fullName>
    </submittedName>
</protein>
<dbReference type="PANTHER" id="PTHR33507">
    <property type="entry name" value="INNER MEMBRANE PROTEIN YBBJ"/>
    <property type="match status" value="1"/>
</dbReference>